<accession>X0XUE0</accession>
<evidence type="ECO:0000313" key="1">
    <source>
        <dbReference type="EMBL" id="GAG46930.1"/>
    </source>
</evidence>
<gene>
    <name evidence="1" type="ORF">S01H1_86249</name>
</gene>
<dbReference type="AlphaFoldDB" id="X0XUE0"/>
<protein>
    <submittedName>
        <fullName evidence="1">Uncharacterized protein</fullName>
    </submittedName>
</protein>
<dbReference type="EMBL" id="BARS01059639">
    <property type="protein sequence ID" value="GAG46930.1"/>
    <property type="molecule type" value="Genomic_DNA"/>
</dbReference>
<organism evidence="1">
    <name type="scientific">marine sediment metagenome</name>
    <dbReference type="NCBI Taxonomy" id="412755"/>
    <lineage>
        <taxon>unclassified sequences</taxon>
        <taxon>metagenomes</taxon>
        <taxon>ecological metagenomes</taxon>
    </lineage>
</organism>
<proteinExistence type="predicted"/>
<name>X0XUE0_9ZZZZ</name>
<sequence>MEYLRARMPEKGSKQRTVICKFTVGCARMLLDSEDR</sequence>
<reference evidence="1" key="1">
    <citation type="journal article" date="2014" name="Front. Microbiol.">
        <title>High frequency of phylogenetically diverse reductive dehalogenase-homologous genes in deep subseafloor sedimentary metagenomes.</title>
        <authorList>
            <person name="Kawai M."/>
            <person name="Futagami T."/>
            <person name="Toyoda A."/>
            <person name="Takaki Y."/>
            <person name="Nishi S."/>
            <person name="Hori S."/>
            <person name="Arai W."/>
            <person name="Tsubouchi T."/>
            <person name="Morono Y."/>
            <person name="Uchiyama I."/>
            <person name="Ito T."/>
            <person name="Fujiyama A."/>
            <person name="Inagaki F."/>
            <person name="Takami H."/>
        </authorList>
    </citation>
    <scope>NUCLEOTIDE SEQUENCE</scope>
    <source>
        <strain evidence="1">Expedition CK06-06</strain>
    </source>
</reference>
<feature type="non-terminal residue" evidence="1">
    <location>
        <position position="36"/>
    </location>
</feature>
<comment type="caution">
    <text evidence="1">The sequence shown here is derived from an EMBL/GenBank/DDBJ whole genome shotgun (WGS) entry which is preliminary data.</text>
</comment>